<evidence type="ECO:0000259" key="11">
    <source>
        <dbReference type="Pfam" id="PF19047"/>
    </source>
</evidence>
<dbReference type="GO" id="GO:0008017">
    <property type="term" value="F:microtubule binding"/>
    <property type="evidence" value="ECO:0007669"/>
    <property type="project" value="InterPro"/>
</dbReference>
<feature type="coiled-coil region" evidence="7">
    <location>
        <begin position="232"/>
        <end position="345"/>
    </location>
</feature>
<feature type="domain" description="Hook C-terminal" evidence="10">
    <location>
        <begin position="187"/>
        <end position="679"/>
    </location>
</feature>
<dbReference type="Pfam" id="PF19047">
    <property type="entry name" value="HOOK_N"/>
    <property type="match status" value="1"/>
</dbReference>
<sequence length="925" mass="108654">MDRRILFDSLIEWMKTLNLNGTEDLSDGRTIALCLNNIDSIHFNKVWLQTIRTDSENNCRIKAKNLNEILAHIINYYSKIFDQSLIDFQMPNLNMIAERVDEIELSRLLQLVLGCAVSCNRKEFYIERIMSMEKSVQHILMNAIQELMIKDNRKSQEDYSEIENQLKQKFEEFNRVIKEKKDIENHSHELSLQISALEMEKLHLIQQTTKLNKCIETFENRSETDTVPISRYRILQEEIQFQQEEILKLEIAVQDCKTKCDTLHEDNENLLKRNDDLMKLADNARILKDELDVFRNECEKMTRLQTTIDSYKIKLEEMCDLRKQIKRLEEKNLRLLEEKSHLEQENKHAKLLQTQVEFHKKTHQELYRKMSELQCLADKTEFEKQLNEEKLKSINEEKLKLIDEIQLLRKRNEQLVNVDPDDVPEEPNSSDVLTGALADLNIFHLPAEIRQHFIRLQHENEMLKLSQTEENNNERVLLLQANYEQLKNRNNQLNNELRVSNQKILELEATANDSENTIEMTNLKKTLNRTVSYHEEESIRIKARINELQKRLENAEKQLIEKDTIISIKTSELAAINERYREYLEKAKMVLRQMVPHNDSSLVNQELHSLRKKSHEKNRKLKDLQKQYEKVKSMKESQEKLFVSAWYSLANQLQPNEFEAQLASYEDNVILQRFLSTQPSPKTSLTSSLPVGTGLSTVQTSSNLPILYQPSLLSRIKLKLGLQGELREPQKVLYQAAAISYYMIGSSVDFDEIQRELEMPDVFASFGRIIFLHVWFLLVRYIQLGPTGIFLRQQLARTMWMDLDLRAQQILPGQSKTRRGQLEELCSEMNAFMLALDEGVVDDDTVLAAAVWRHFCHAQPTSLDRLVKLVAYIRKNVQHLEQLPDENFMKNGYIYFLPLNGDVVDTKFVNQHYLDFKNKARGVIK</sequence>
<feature type="coiled-coil region" evidence="7">
    <location>
        <begin position="469"/>
        <end position="510"/>
    </location>
</feature>
<feature type="coiled-coil region" evidence="7">
    <location>
        <begin position="607"/>
        <end position="641"/>
    </location>
</feature>
<dbReference type="Proteomes" id="UP000663865">
    <property type="component" value="Unassembled WGS sequence"/>
</dbReference>
<evidence type="ECO:0000256" key="5">
    <source>
        <dbReference type="ARBA" id="ARBA00023054"/>
    </source>
</evidence>
<dbReference type="AlphaFoldDB" id="A0A818BKH4"/>
<reference evidence="12" key="1">
    <citation type="submission" date="2021-02" db="EMBL/GenBank/DDBJ databases">
        <authorList>
            <person name="Nowell W R."/>
        </authorList>
    </citation>
    <scope>NUCLEOTIDE SEQUENCE</scope>
</reference>
<evidence type="ECO:0000313" key="12">
    <source>
        <dbReference type="EMBL" id="CAF3418987.1"/>
    </source>
</evidence>
<evidence type="ECO:0000256" key="2">
    <source>
        <dbReference type="ARBA" id="ARBA00006946"/>
    </source>
</evidence>
<comment type="similarity">
    <text evidence="2">Belongs to the hook family.</text>
</comment>
<dbReference type="InterPro" id="IPR036872">
    <property type="entry name" value="CH_dom_sf"/>
</dbReference>
<dbReference type="SUPFAM" id="SSF116907">
    <property type="entry name" value="Hook domain"/>
    <property type="match status" value="1"/>
</dbReference>
<evidence type="ECO:0000259" key="9">
    <source>
        <dbReference type="Pfam" id="PF03981"/>
    </source>
</evidence>
<feature type="domain" description="Ubiquinol-cytochrome c chaperone" evidence="9">
    <location>
        <begin position="756"/>
        <end position="891"/>
    </location>
</feature>
<keyword evidence="8" id="KW-0472">Membrane</keyword>
<evidence type="ECO:0000256" key="3">
    <source>
        <dbReference type="ARBA" id="ARBA00022490"/>
    </source>
</evidence>
<feature type="coiled-coil region" evidence="7">
    <location>
        <begin position="384"/>
        <end position="411"/>
    </location>
</feature>
<feature type="transmembrane region" description="Helical" evidence="8">
    <location>
        <begin position="762"/>
        <end position="782"/>
    </location>
</feature>
<organism evidence="12 13">
    <name type="scientific">Rotaria socialis</name>
    <dbReference type="NCBI Taxonomy" id="392032"/>
    <lineage>
        <taxon>Eukaryota</taxon>
        <taxon>Metazoa</taxon>
        <taxon>Spiralia</taxon>
        <taxon>Gnathifera</taxon>
        <taxon>Rotifera</taxon>
        <taxon>Eurotatoria</taxon>
        <taxon>Bdelloidea</taxon>
        <taxon>Philodinida</taxon>
        <taxon>Philodinidae</taxon>
        <taxon>Rotaria</taxon>
    </lineage>
</organism>
<evidence type="ECO:0000256" key="4">
    <source>
        <dbReference type="ARBA" id="ARBA00022701"/>
    </source>
</evidence>
<keyword evidence="3" id="KW-0963">Cytoplasm</keyword>
<feature type="coiled-coil region" evidence="7">
    <location>
        <begin position="538"/>
        <end position="565"/>
    </location>
</feature>
<evidence type="ECO:0008006" key="14">
    <source>
        <dbReference type="Google" id="ProtNLM"/>
    </source>
</evidence>
<dbReference type="GO" id="GO:0005874">
    <property type="term" value="C:microtubule"/>
    <property type="evidence" value="ECO:0007669"/>
    <property type="project" value="UniProtKB-KW"/>
</dbReference>
<keyword evidence="5 7" id="KW-0175">Coiled coil</keyword>
<dbReference type="Gene3D" id="1.10.418.10">
    <property type="entry name" value="Calponin-like domain"/>
    <property type="match status" value="1"/>
</dbReference>
<comment type="caution">
    <text evidence="12">The sequence shown here is derived from an EMBL/GenBank/DDBJ whole genome shotgun (WGS) entry which is preliminary data.</text>
</comment>
<dbReference type="Pfam" id="PF03981">
    <property type="entry name" value="Ubiq_cyt_C_chap"/>
    <property type="match status" value="1"/>
</dbReference>
<dbReference type="InterPro" id="IPR021150">
    <property type="entry name" value="Ubiq_cyt_c_chap"/>
</dbReference>
<evidence type="ECO:0000256" key="1">
    <source>
        <dbReference type="ARBA" id="ARBA00004245"/>
    </source>
</evidence>
<evidence type="ECO:0000313" key="13">
    <source>
        <dbReference type="Proteomes" id="UP000663865"/>
    </source>
</evidence>
<gene>
    <name evidence="12" type="ORF">KIK155_LOCUS9757</name>
</gene>
<dbReference type="GO" id="GO:0005737">
    <property type="term" value="C:cytoplasm"/>
    <property type="evidence" value="ECO:0007669"/>
    <property type="project" value="TreeGrafter"/>
</dbReference>
<dbReference type="PANTHER" id="PTHR18947">
    <property type="entry name" value="HOOK PROTEINS"/>
    <property type="match status" value="1"/>
</dbReference>
<accession>A0A818BKH4</accession>
<evidence type="ECO:0000256" key="8">
    <source>
        <dbReference type="SAM" id="Phobius"/>
    </source>
</evidence>
<keyword evidence="4" id="KW-0493">Microtubule</keyword>
<dbReference type="InterPro" id="IPR008636">
    <property type="entry name" value="Hook_C"/>
</dbReference>
<dbReference type="FunFam" id="1.10.418.10:FF:000024">
    <property type="entry name" value="Hook homolog 3 (Drosophila)"/>
    <property type="match status" value="1"/>
</dbReference>
<dbReference type="GO" id="GO:0031122">
    <property type="term" value="P:cytoplasmic microtubule organization"/>
    <property type="evidence" value="ECO:0007669"/>
    <property type="project" value="InterPro"/>
</dbReference>
<evidence type="ECO:0000256" key="6">
    <source>
        <dbReference type="ARBA" id="ARBA00023212"/>
    </source>
</evidence>
<keyword evidence="8" id="KW-0812">Transmembrane</keyword>
<proteinExistence type="inferred from homology"/>
<dbReference type="EMBL" id="CAJNYV010001394">
    <property type="protein sequence ID" value="CAF3418987.1"/>
    <property type="molecule type" value="Genomic_DNA"/>
</dbReference>
<feature type="domain" description="HOOK N-terminal" evidence="11">
    <location>
        <begin position="7"/>
        <end position="146"/>
    </location>
</feature>
<dbReference type="GO" id="GO:0030705">
    <property type="term" value="P:cytoskeleton-dependent intracellular transport"/>
    <property type="evidence" value="ECO:0007669"/>
    <property type="project" value="InterPro"/>
</dbReference>
<keyword evidence="6" id="KW-0206">Cytoskeleton</keyword>
<keyword evidence="8" id="KW-1133">Transmembrane helix</keyword>
<evidence type="ECO:0000259" key="10">
    <source>
        <dbReference type="Pfam" id="PF05622"/>
    </source>
</evidence>
<dbReference type="PANTHER" id="PTHR18947:SF39">
    <property type="entry name" value="PROTEIN HOOK"/>
    <property type="match status" value="1"/>
</dbReference>
<feature type="coiled-coil region" evidence="7">
    <location>
        <begin position="152"/>
        <end position="200"/>
    </location>
</feature>
<dbReference type="Pfam" id="PF05622">
    <property type="entry name" value="HOOK"/>
    <property type="match status" value="1"/>
</dbReference>
<comment type="subcellular location">
    <subcellularLocation>
        <location evidence="1">Cytoplasm</location>
        <location evidence="1">Cytoskeleton</location>
    </subcellularLocation>
</comment>
<evidence type="ECO:0000256" key="7">
    <source>
        <dbReference type="SAM" id="Coils"/>
    </source>
</evidence>
<dbReference type="GO" id="GO:0051959">
    <property type="term" value="F:dynein light intermediate chain binding"/>
    <property type="evidence" value="ECO:0007669"/>
    <property type="project" value="TreeGrafter"/>
</dbReference>
<dbReference type="InterPro" id="IPR043936">
    <property type="entry name" value="HOOK_N"/>
</dbReference>
<name>A0A818BKH4_9BILA</name>
<dbReference type="GO" id="GO:0005813">
    <property type="term" value="C:centrosome"/>
    <property type="evidence" value="ECO:0007669"/>
    <property type="project" value="TreeGrafter"/>
</dbReference>
<protein>
    <recommendedName>
        <fullName evidence="14">Calponin-homology (CH) domain-containing protein</fullName>
    </recommendedName>
</protein>